<sequence length="37" mass="4063">MARQQANYMIPSSSTTNIAGSTVLSSTNELNFEQQSR</sequence>
<dbReference type="AlphaFoldDB" id="A0A401FMQ5"/>
<gene>
    <name evidence="2" type="ORF">NBRC111893_1806</name>
</gene>
<dbReference type="Proteomes" id="UP000286974">
    <property type="component" value="Unassembled WGS sequence"/>
</dbReference>
<proteinExistence type="predicted"/>
<feature type="region of interest" description="Disordered" evidence="1">
    <location>
        <begin position="1"/>
        <end position="21"/>
    </location>
</feature>
<evidence type="ECO:0000313" key="3">
    <source>
        <dbReference type="Proteomes" id="UP000286974"/>
    </source>
</evidence>
<accession>A0A401FMQ5</accession>
<organism evidence="2 3">
    <name type="scientific">Lentilactobacillus kosonis</name>
    <dbReference type="NCBI Taxonomy" id="2810561"/>
    <lineage>
        <taxon>Bacteria</taxon>
        <taxon>Bacillati</taxon>
        <taxon>Bacillota</taxon>
        <taxon>Bacilli</taxon>
        <taxon>Lactobacillales</taxon>
        <taxon>Lactobacillaceae</taxon>
        <taxon>Lentilactobacillus</taxon>
    </lineage>
</organism>
<comment type="caution">
    <text evidence="2">The sequence shown here is derived from an EMBL/GenBank/DDBJ whole genome shotgun (WGS) entry which is preliminary data.</text>
</comment>
<reference evidence="2 3" key="1">
    <citation type="submission" date="2017-11" db="EMBL/GenBank/DDBJ databases">
        <title>Draft Genome Sequence of Lactobacillus curieae NBRC 111893 isolated from Koso, a Japanese sugar-Vegetable Fermented Beverage.</title>
        <authorList>
            <person name="Chiou T.Y."/>
            <person name="Oshima K."/>
            <person name="Suda W."/>
            <person name="Hattori M."/>
            <person name="Takahashi T."/>
        </authorList>
    </citation>
    <scope>NUCLEOTIDE SEQUENCE [LARGE SCALE GENOMIC DNA]</scope>
    <source>
        <strain evidence="2 3">NBRC111893</strain>
    </source>
</reference>
<dbReference type="EMBL" id="BEXA01000003">
    <property type="protein sequence ID" value="GAY73660.1"/>
    <property type="molecule type" value="Genomic_DNA"/>
</dbReference>
<evidence type="ECO:0000256" key="1">
    <source>
        <dbReference type="SAM" id="MobiDB-lite"/>
    </source>
</evidence>
<protein>
    <submittedName>
        <fullName evidence="2">Uncharacterized protein</fullName>
    </submittedName>
</protein>
<keyword evidence="3" id="KW-1185">Reference proteome</keyword>
<name>A0A401FMQ5_9LACO</name>
<evidence type="ECO:0000313" key="2">
    <source>
        <dbReference type="EMBL" id="GAY73660.1"/>
    </source>
</evidence>